<proteinExistence type="predicted"/>
<protein>
    <submittedName>
        <fullName evidence="2">Peptidase_M13_N domain-containing protein</fullName>
    </submittedName>
</protein>
<sequence length="2501" mass="277678">MAHHVNKKVLYGGIAGAAILLLVILGVSIAALIVSSNNNSTPSISKADTNNNPATSTTTRKAGSTLPPSNAGTTQTATTQTGTTQARTTQAGLNVPTPKSIAGSTPAKENAYKNVVDNLMASLNVSSASPCTDFYSYTCGAYKNSEMSFDVIGASNKLKTIAQLTKPGYADTNNNPATSTTTGKAGSTLPPSNARTTQTATTQTGTTQARTTQAGLNVPTPKSIAGSTPAKQNAYKNVVDNLMASLNVSSASPCTDFYSYTCGAYKNSGMSFDVIDASNKLKTIAQLTKPGYVTQNSSPGMQQLLWYFNSCVTYYTSGRQIIQDGSVVKKMYADLTANLGPFPAFSAISPKTFPDPTTLGKLLGYLSGSQQTETFVTAGVDTNWKQPSQGYSFYLDQATLSFPEAFYIKAWALTRPSLKGDIINLLTQLQNILGLPISADTMDSDAEDFLNMEYAIATTMTTSDDVRRQSARSYNPMTVLTAQTAFPQIDMTAYLKNAAINAPAGVSDRMTLDTSFKIIVSEPKMIPTILNAITNNQTPVANFSPRAFYNYLFIRVLFNNEQYFPDVHPANKERKTLRKLLLEKKESSKRTGVYRKKTTAQPTNRDAATDYFKGVCIEQSMSDLQYANARAFVDNIYPDAQSRLDIRNNVGTIITSILNGFESMLDGLDWMQQSTKTNAIKKINNLVKNIAYPDWIVDDKKFSNYYAPLTIVQTDNFVQMAPKIAAFNSYNSYNYLTYSQTDRTDFAGPPTVVNAWYQPEMNSITFPSGILGRPFYDPNYPASINYGALGVISGHELSHGFDDEGVQWDNEGKLSTWMDSTTSVAFKNMAACVIAEYNAFCPLNGNPAYNDQCIDGSQTQGENIADNAGIRSAWRAFQNYVSFNGPDPLLDDPVLGQFTHNQLFFLSFAQVWCQMPPNDDDTESQLLTDPHSPSKYRVYGTLQNFPAFKEAFNCPDNSPYAPDKHCNVWVSKTDPSIGKPTDTGIIPDVNIPTPAVATFDQGAYQEYSNMLASSMDLTKNPCNDFYGYACGNFKDEISFYSVDTKNFLAMATALESTTEVASNSIKQIRQLYQVCTAFASNPNADKLNNDHALNNYNDFTSFKVMREVKFPLFNNGANVDYKSSIFQANGLLPLVLGRMSSLGIDTLLSFFIDTNWKDPTAVSTSGVNPYLAYVDQPNLYYPSTYYTTDAWKVTKPAYKALIIRTMKAMAKLVSAPGVTDDQFAAFAEDMMGFELMISSTMFTATDASRRQYTPMYNLFTVGGAQTRFGQFNFKLYLTQAASNSEVASVFRNNAYEFSVAEPTLLDAMLNYLSTMDQTKANLLTNYFYFRSIMNDQGLIQNLVTIEEPEQDDMEETIMYKPMLGRPYIVKKRDYKNTMKHLAVSDQIRASCASDTMAYMQYANARIYVDALYPQPADKAFLRSHVGQIANSILIGFRSMIDGLSWMKSSSKTGAYDKIDNLIKNIAYPDFIVDDAQLDLYYSNLNLPNIDPATADYNQFIYILNLFNAQLQLNYLVRTNQVRNDFNGPPGTVNAWYQPELNSITFPAAILQKPFYDPSYPAAINFGSMGVVAGHELTHGFDDQGVQWNGVGELSPWIDDVSKKSFQDMANCVINEYSGFCPLNGTTYTPQCLNGAQTQGENIADNGGIHSAWRAMHSYIDFNGPDKQLPGVYASQFSQDQLFFLAFGQIWCRKPVSQASAYRSMLTDVHSPAEMRVFGTVQNFPAFRIAFNCPANSAEDPTKHCNVWVTDISGNATSNTQTDTNIPVLKQVHESDSMDKYKAYSQAATLFQQAINTSVSPCDNFYEYACSKYNGELSFNVYRDKNYDTLVNAFAGYKTTPSAVVPVQQATTHFTTCVEARNNFDTLIKTGSQIMKKFNNFKIKTGITFDALGEASFTFNDRTLGNVMAYLSVMEGINTFVSPMIDRDPQNDKYELMFDQSMMVEGRVAYLGQTFKTFTKPALTNMAVSVFTNFFAIQGTQMTDANILAMANSAINIEVDLATNYNTDDTTRRVFKRWLNRYTVANANIKFTALNWGNYINKLASYALQPDVPFTIADIFIMEETNTLKFGVDFANQKWSSKDLSSYFLYRLLMANSDIIPAAAVPAVKATLTHNFPQVGKLNKIDTRGDAHTHEYALTSRQRCAYENMWGIQYANARVFVDATYPTQQSKTDIKAFLTKYIRNIKTSFMSMIDQLQWMSDASKVGAYAKISGLVTNLAYPDFIVDDKKLTAYYIDLKLPADYFEMRAYLIQYNSYLNYNYLMQKTVDRHDFLSAPATVNAWYQPELNSVTLPMGILQAPYFDPQYPVSINYGALGMIVGHELTHGFDDEGVQWDSVGHLPNTPWMDAGSVLGFKKMTQCVVDEYSNFKPPSLAGLSPNHLDGNNALGENVADNGGIHAGWRAYRNQVALNGPDPLLPGRLMSQFSHDQLFFLSFAHIWCQAPPSPEALIKQILTDPHSPSLYRIWGTIQNFPAFRTAFNCPAGSSYTPVDHCKVWVPQDSS</sequence>
<accession>A0AC35U683</accession>
<dbReference type="Proteomes" id="UP000095286">
    <property type="component" value="Unplaced"/>
</dbReference>
<evidence type="ECO:0000313" key="2">
    <source>
        <dbReference type="WBParaSite" id="RSKR_0000826000.1"/>
    </source>
</evidence>
<dbReference type="WBParaSite" id="RSKR_0000826000.1">
    <property type="protein sequence ID" value="RSKR_0000826000.1"/>
    <property type="gene ID" value="RSKR_0000826000"/>
</dbReference>
<name>A0AC35U683_9BILA</name>
<evidence type="ECO:0000313" key="1">
    <source>
        <dbReference type="Proteomes" id="UP000095286"/>
    </source>
</evidence>
<reference evidence="2" key="1">
    <citation type="submission" date="2016-11" db="UniProtKB">
        <authorList>
            <consortium name="WormBaseParasite"/>
        </authorList>
    </citation>
    <scope>IDENTIFICATION</scope>
    <source>
        <strain evidence="2">KR3021</strain>
    </source>
</reference>
<organism evidence="1 2">
    <name type="scientific">Rhabditophanes sp. KR3021</name>
    <dbReference type="NCBI Taxonomy" id="114890"/>
    <lineage>
        <taxon>Eukaryota</taxon>
        <taxon>Metazoa</taxon>
        <taxon>Ecdysozoa</taxon>
        <taxon>Nematoda</taxon>
        <taxon>Chromadorea</taxon>
        <taxon>Rhabditida</taxon>
        <taxon>Tylenchina</taxon>
        <taxon>Panagrolaimomorpha</taxon>
        <taxon>Strongyloidoidea</taxon>
        <taxon>Alloionematidae</taxon>
        <taxon>Rhabditophanes</taxon>
    </lineage>
</organism>